<evidence type="ECO:0000313" key="2">
    <source>
        <dbReference type="Proteomes" id="UP001056120"/>
    </source>
</evidence>
<protein>
    <submittedName>
        <fullName evidence="1">Uncharacterized protein</fullName>
    </submittedName>
</protein>
<gene>
    <name evidence="1" type="ORF">L1987_42635</name>
</gene>
<dbReference type="EMBL" id="CM042031">
    <property type="protein sequence ID" value="KAI3783551.1"/>
    <property type="molecule type" value="Genomic_DNA"/>
</dbReference>
<comment type="caution">
    <text evidence="1">The sequence shown here is derived from an EMBL/GenBank/DDBJ whole genome shotgun (WGS) entry which is preliminary data.</text>
</comment>
<organism evidence="1 2">
    <name type="scientific">Smallanthus sonchifolius</name>
    <dbReference type="NCBI Taxonomy" id="185202"/>
    <lineage>
        <taxon>Eukaryota</taxon>
        <taxon>Viridiplantae</taxon>
        <taxon>Streptophyta</taxon>
        <taxon>Embryophyta</taxon>
        <taxon>Tracheophyta</taxon>
        <taxon>Spermatophyta</taxon>
        <taxon>Magnoliopsida</taxon>
        <taxon>eudicotyledons</taxon>
        <taxon>Gunneridae</taxon>
        <taxon>Pentapetalae</taxon>
        <taxon>asterids</taxon>
        <taxon>campanulids</taxon>
        <taxon>Asterales</taxon>
        <taxon>Asteraceae</taxon>
        <taxon>Asteroideae</taxon>
        <taxon>Heliantheae alliance</taxon>
        <taxon>Millerieae</taxon>
        <taxon>Smallanthus</taxon>
    </lineage>
</organism>
<reference evidence="1 2" key="2">
    <citation type="journal article" date="2022" name="Mol. Ecol. Resour.">
        <title>The genomes of chicory, endive, great burdock and yacon provide insights into Asteraceae paleo-polyploidization history and plant inulin production.</title>
        <authorList>
            <person name="Fan W."/>
            <person name="Wang S."/>
            <person name="Wang H."/>
            <person name="Wang A."/>
            <person name="Jiang F."/>
            <person name="Liu H."/>
            <person name="Zhao H."/>
            <person name="Xu D."/>
            <person name="Zhang Y."/>
        </authorList>
    </citation>
    <scope>NUCLEOTIDE SEQUENCE [LARGE SCALE GENOMIC DNA]</scope>
    <source>
        <strain evidence="2">cv. Yunnan</strain>
        <tissue evidence="1">Leaves</tissue>
    </source>
</reference>
<reference evidence="2" key="1">
    <citation type="journal article" date="2022" name="Mol. Ecol. Resour.">
        <title>The genomes of chicory, endive, great burdock and yacon provide insights into Asteraceae palaeo-polyploidization history and plant inulin production.</title>
        <authorList>
            <person name="Fan W."/>
            <person name="Wang S."/>
            <person name="Wang H."/>
            <person name="Wang A."/>
            <person name="Jiang F."/>
            <person name="Liu H."/>
            <person name="Zhao H."/>
            <person name="Xu D."/>
            <person name="Zhang Y."/>
        </authorList>
    </citation>
    <scope>NUCLEOTIDE SEQUENCE [LARGE SCALE GENOMIC DNA]</scope>
    <source>
        <strain evidence="2">cv. Yunnan</strain>
    </source>
</reference>
<accession>A0ACB9GKM9</accession>
<keyword evidence="2" id="KW-1185">Reference proteome</keyword>
<evidence type="ECO:0000313" key="1">
    <source>
        <dbReference type="EMBL" id="KAI3783551.1"/>
    </source>
</evidence>
<dbReference type="Proteomes" id="UP001056120">
    <property type="component" value="Linkage Group LG14"/>
</dbReference>
<sequence length="82" mass="9369">MLFSSCLQSSDSPLHYFPKFNPHFISPKNHSSNTTLKFLHSPDHNQSNSKVIVTIQPVDLYFALISSLFRPIYRVCSSKIVN</sequence>
<proteinExistence type="predicted"/>
<name>A0ACB9GKM9_9ASTR</name>